<comment type="caution">
    <text evidence="1">The sequence shown here is derived from an EMBL/GenBank/DDBJ whole genome shotgun (WGS) entry which is preliminary data.</text>
</comment>
<dbReference type="Proteomes" id="UP000309872">
    <property type="component" value="Unassembled WGS sequence"/>
</dbReference>
<evidence type="ECO:0000313" key="1">
    <source>
        <dbReference type="EMBL" id="TJY62707.1"/>
    </source>
</evidence>
<accession>A0A4U0GUP3</accession>
<gene>
    <name evidence="1" type="ORF">FAZ19_19760</name>
</gene>
<dbReference type="AlphaFoldDB" id="A0A4U0GUP3"/>
<proteinExistence type="predicted"/>
<reference evidence="1 2" key="1">
    <citation type="submission" date="2019-04" db="EMBL/GenBank/DDBJ databases">
        <title>Sphingobacterium olei sp. nov., isolated from oil-contaminated soil.</title>
        <authorList>
            <person name="Liu B."/>
        </authorList>
    </citation>
    <scope>NUCLEOTIDE SEQUENCE [LARGE SCALE GENOMIC DNA]</scope>
    <source>
        <strain evidence="1 2">Y3L14</strain>
    </source>
</reference>
<protein>
    <submittedName>
        <fullName evidence="1">Uncharacterized protein</fullName>
    </submittedName>
</protein>
<keyword evidence="2" id="KW-1185">Reference proteome</keyword>
<name>A0A4U0GUP3_9SPHI</name>
<organism evidence="1 2">
    <name type="scientific">Sphingobacterium alkalisoli</name>
    <dbReference type="NCBI Taxonomy" id="1874115"/>
    <lineage>
        <taxon>Bacteria</taxon>
        <taxon>Pseudomonadati</taxon>
        <taxon>Bacteroidota</taxon>
        <taxon>Sphingobacteriia</taxon>
        <taxon>Sphingobacteriales</taxon>
        <taxon>Sphingobacteriaceae</taxon>
        <taxon>Sphingobacterium</taxon>
    </lineage>
</organism>
<sequence length="62" mass="6989">MKPYTIKIGSPKLKAVKTDHVPGASKGVSKYDKLITKNANRSGKKSLRQRVKNDLNETVFRF</sequence>
<dbReference type="RefSeq" id="WP_136822494.1">
    <property type="nucleotide sequence ID" value="NZ_BMJX01000007.1"/>
</dbReference>
<evidence type="ECO:0000313" key="2">
    <source>
        <dbReference type="Proteomes" id="UP000309872"/>
    </source>
</evidence>
<dbReference type="EMBL" id="SUKA01000007">
    <property type="protein sequence ID" value="TJY62707.1"/>
    <property type="molecule type" value="Genomic_DNA"/>
</dbReference>